<comment type="pathway">
    <text evidence="9">Plant hormone biosynthesis; brassinosteroid biosynthesis.</text>
</comment>
<dbReference type="InterPro" id="IPR039357">
    <property type="entry name" value="SRD5A/TECR"/>
</dbReference>
<feature type="transmembrane region" description="Helical" evidence="13">
    <location>
        <begin position="81"/>
        <end position="100"/>
    </location>
</feature>
<feature type="domain" description="3-oxo-5-alpha-steroid 4-dehydrogenase C-terminal" evidence="14">
    <location>
        <begin position="114"/>
        <end position="261"/>
    </location>
</feature>
<dbReference type="GO" id="GO:0047751">
    <property type="term" value="F:3-oxo-5-alpha-steroid 4-dehydrogenase (NADP+) activity"/>
    <property type="evidence" value="ECO:0007669"/>
    <property type="project" value="UniProtKB-EC"/>
</dbReference>
<dbReference type="Gene3D" id="1.20.120.1630">
    <property type="match status" value="1"/>
</dbReference>
<dbReference type="EC" id="1.3.1.22" evidence="4"/>
<comment type="caution">
    <text evidence="15">The sequence shown here is derived from an EMBL/GenBank/DDBJ whole genome shotgun (WGS) entry which is preliminary data.</text>
</comment>
<dbReference type="PROSITE" id="PS50244">
    <property type="entry name" value="S5A_REDUCTASE"/>
    <property type="match status" value="1"/>
</dbReference>
<keyword evidence="6 13" id="KW-1133">Transmembrane helix</keyword>
<dbReference type="PANTHER" id="PTHR10556:SF43">
    <property type="entry name" value="STEROID 5-ALPHA-REDUCTASE DET2"/>
    <property type="match status" value="1"/>
</dbReference>
<evidence type="ECO:0000256" key="2">
    <source>
        <dbReference type="ARBA" id="ARBA00004972"/>
    </source>
</evidence>
<comment type="similarity">
    <text evidence="3">Belongs to the steroid 5-alpha reductase family.</text>
</comment>
<evidence type="ECO:0000256" key="9">
    <source>
        <dbReference type="ARBA" id="ARBA00037910"/>
    </source>
</evidence>
<evidence type="ECO:0000256" key="8">
    <source>
        <dbReference type="ARBA" id="ARBA00023136"/>
    </source>
</evidence>
<feature type="transmembrane region" description="Helical" evidence="13">
    <location>
        <begin position="146"/>
        <end position="169"/>
    </location>
</feature>
<gene>
    <name evidence="15" type="ORF">MtrunA17_Chr4g0031681</name>
</gene>
<reference evidence="16" key="1">
    <citation type="journal article" date="2018" name="Nat. Plants">
        <title>Whole-genome landscape of Medicago truncatula symbiotic genes.</title>
        <authorList>
            <person name="Pecrix Y."/>
            <person name="Staton S.E."/>
            <person name="Sallet E."/>
            <person name="Lelandais-Briere C."/>
            <person name="Moreau S."/>
            <person name="Carrere S."/>
            <person name="Blein T."/>
            <person name="Jardinaud M.F."/>
            <person name="Latrasse D."/>
            <person name="Zouine M."/>
            <person name="Zahm M."/>
            <person name="Kreplak J."/>
            <person name="Mayjonade B."/>
            <person name="Satge C."/>
            <person name="Perez M."/>
            <person name="Cauet S."/>
            <person name="Marande W."/>
            <person name="Chantry-Darmon C."/>
            <person name="Lopez-Roques C."/>
            <person name="Bouchez O."/>
            <person name="Berard A."/>
            <person name="Debelle F."/>
            <person name="Munos S."/>
            <person name="Bendahmane A."/>
            <person name="Berges H."/>
            <person name="Niebel A."/>
            <person name="Buitink J."/>
            <person name="Frugier F."/>
            <person name="Benhamed M."/>
            <person name="Crespi M."/>
            <person name="Gouzy J."/>
            <person name="Gamas P."/>
        </authorList>
    </citation>
    <scope>NUCLEOTIDE SEQUENCE [LARGE SCALE GENOMIC DNA]</scope>
    <source>
        <strain evidence="16">cv. Jemalong A17</strain>
    </source>
</reference>
<protein>
    <recommendedName>
        <fullName evidence="12">Steroid 5-alpha-reductase DET2</fullName>
        <ecNumber evidence="4">1.3.1.22</ecNumber>
    </recommendedName>
</protein>
<evidence type="ECO:0000259" key="14">
    <source>
        <dbReference type="Pfam" id="PF02544"/>
    </source>
</evidence>
<proteinExistence type="inferred from homology"/>
<feature type="transmembrane region" description="Helical" evidence="13">
    <location>
        <begin position="296"/>
        <end position="318"/>
    </location>
</feature>
<evidence type="ECO:0000256" key="11">
    <source>
        <dbReference type="ARBA" id="ARBA00060577"/>
    </source>
</evidence>
<evidence type="ECO:0000313" key="15">
    <source>
        <dbReference type="EMBL" id="RHN60981.1"/>
    </source>
</evidence>
<evidence type="ECO:0000256" key="13">
    <source>
        <dbReference type="SAM" id="Phobius"/>
    </source>
</evidence>
<feature type="transmembrane region" description="Helical" evidence="13">
    <location>
        <begin position="269"/>
        <end position="290"/>
    </location>
</feature>
<sequence length="424" mass="48946">MLFFLQDPSLFSYSLHTLFLIAPPTFISLTFLQAPYGKHHRPGWGPNLSPPLAWFLMESPTLWFTLYLFPHGSNSSNPKSIILITPFLVHYFNRTIIYPLRLFFTKTTKNPSGFPFSIAVIAFLFNLLNSFVQARWVSHYKDFDDGWCFWVVFFCGVFVFFVGMMINVLSDKELLRLKSEGKGYLIPKGGLFEVVSCPNYFGEIVEWFGWALMTWSWAGLGFFLYTFANLGPRARANHQWYLEKFGEDYPKKRKAVIPYLLRWFGSKSVLNAVYADAEVIIWFYSLTLYVAEKEDLSMALALASTWTMFIAFGSLVCIGPISYTVGMAYQNAFSSVKVLQGLWRNDLVSLKGACPNCGEEVFAFVRIDRNIDSPHKQIVMCVCECLLEFRTNMERSVSRFGRQWVYGRIHLVSPRGRSQRQRQL</sequence>
<feature type="transmembrane region" description="Helical" evidence="13">
    <location>
        <begin position="112"/>
        <end position="134"/>
    </location>
</feature>
<accession>A0A396I8A2</accession>
<comment type="pathway">
    <text evidence="11">Steroid biosynthesis.</text>
</comment>
<dbReference type="GO" id="GO:0016020">
    <property type="term" value="C:membrane"/>
    <property type="evidence" value="ECO:0007669"/>
    <property type="project" value="UniProtKB-SubCell"/>
</dbReference>
<evidence type="ECO:0000256" key="3">
    <source>
        <dbReference type="ARBA" id="ARBA00007742"/>
    </source>
</evidence>
<feature type="transmembrane region" description="Helical" evidence="13">
    <location>
        <begin position="12"/>
        <end position="32"/>
    </location>
</feature>
<evidence type="ECO:0000313" key="16">
    <source>
        <dbReference type="Proteomes" id="UP000265566"/>
    </source>
</evidence>
<dbReference type="PANTHER" id="PTHR10556">
    <property type="entry name" value="3-OXO-5-ALPHA-STEROID 4-DEHYDROGENASE"/>
    <property type="match status" value="1"/>
</dbReference>
<dbReference type="FunFam" id="1.20.120.1630:FF:000002">
    <property type="entry name" value="Steroid 5 alpha-reductase 1"/>
    <property type="match status" value="1"/>
</dbReference>
<dbReference type="EMBL" id="PSQE01000004">
    <property type="protein sequence ID" value="RHN60981.1"/>
    <property type="molecule type" value="Genomic_DNA"/>
</dbReference>
<evidence type="ECO:0000256" key="6">
    <source>
        <dbReference type="ARBA" id="ARBA00022989"/>
    </source>
</evidence>
<evidence type="ECO:0000256" key="10">
    <source>
        <dbReference type="ARBA" id="ARBA00048164"/>
    </source>
</evidence>
<feature type="transmembrane region" description="Helical" evidence="13">
    <location>
        <begin position="207"/>
        <end position="228"/>
    </location>
</feature>
<comment type="catalytic activity">
    <reaction evidence="10">
        <text>a 3-oxo-5alpha-steroid + NADP(+) = a 3-oxo-Delta(4)-steroid + NADPH + H(+)</text>
        <dbReference type="Rhea" id="RHEA:54384"/>
        <dbReference type="ChEBI" id="CHEBI:13601"/>
        <dbReference type="ChEBI" id="CHEBI:15378"/>
        <dbReference type="ChEBI" id="CHEBI:47909"/>
        <dbReference type="ChEBI" id="CHEBI:57783"/>
        <dbReference type="ChEBI" id="CHEBI:58349"/>
        <dbReference type="EC" id="1.3.1.22"/>
    </reaction>
</comment>
<dbReference type="GO" id="GO:0006629">
    <property type="term" value="P:lipid metabolic process"/>
    <property type="evidence" value="ECO:0007669"/>
    <property type="project" value="InterPro"/>
</dbReference>
<evidence type="ECO:0000256" key="5">
    <source>
        <dbReference type="ARBA" id="ARBA00022692"/>
    </source>
</evidence>
<evidence type="ECO:0000256" key="7">
    <source>
        <dbReference type="ARBA" id="ARBA00023002"/>
    </source>
</evidence>
<keyword evidence="5 13" id="KW-0812">Transmembrane</keyword>
<dbReference type="AlphaFoldDB" id="A0A396I8A2"/>
<dbReference type="Proteomes" id="UP000265566">
    <property type="component" value="Chromosome 4"/>
</dbReference>
<dbReference type="InterPro" id="IPR001104">
    <property type="entry name" value="3-oxo-5_a-steroid_4-DH_C"/>
</dbReference>
<name>A0A396I8A2_MEDTR</name>
<evidence type="ECO:0000256" key="4">
    <source>
        <dbReference type="ARBA" id="ARBA00012049"/>
    </source>
</evidence>
<evidence type="ECO:0000256" key="12">
    <source>
        <dbReference type="ARBA" id="ARBA00068774"/>
    </source>
</evidence>
<comment type="subcellular location">
    <subcellularLocation>
        <location evidence="1">Membrane</location>
        <topology evidence="1">Multi-pass membrane protein</topology>
    </subcellularLocation>
</comment>
<dbReference type="Pfam" id="PF02544">
    <property type="entry name" value="Steroid_dh"/>
    <property type="match status" value="1"/>
</dbReference>
<keyword evidence="8 13" id="KW-0472">Membrane</keyword>
<organism evidence="15 16">
    <name type="scientific">Medicago truncatula</name>
    <name type="common">Barrel medic</name>
    <name type="synonym">Medicago tribuloides</name>
    <dbReference type="NCBI Taxonomy" id="3880"/>
    <lineage>
        <taxon>Eukaryota</taxon>
        <taxon>Viridiplantae</taxon>
        <taxon>Streptophyta</taxon>
        <taxon>Embryophyta</taxon>
        <taxon>Tracheophyta</taxon>
        <taxon>Spermatophyta</taxon>
        <taxon>Magnoliopsida</taxon>
        <taxon>eudicotyledons</taxon>
        <taxon>Gunneridae</taxon>
        <taxon>Pentapetalae</taxon>
        <taxon>rosids</taxon>
        <taxon>fabids</taxon>
        <taxon>Fabales</taxon>
        <taxon>Fabaceae</taxon>
        <taxon>Papilionoideae</taxon>
        <taxon>50 kb inversion clade</taxon>
        <taxon>NPAAA clade</taxon>
        <taxon>Hologalegina</taxon>
        <taxon>IRL clade</taxon>
        <taxon>Trifolieae</taxon>
        <taxon>Medicago</taxon>
    </lineage>
</organism>
<comment type="pathway">
    <text evidence="2">Hormone biosynthesis.</text>
</comment>
<dbReference type="Gramene" id="rna23387">
    <property type="protein sequence ID" value="RHN60981.1"/>
    <property type="gene ID" value="gene23387"/>
</dbReference>
<evidence type="ECO:0000256" key="1">
    <source>
        <dbReference type="ARBA" id="ARBA00004141"/>
    </source>
</evidence>
<keyword evidence="7 15" id="KW-0560">Oxidoreductase</keyword>